<evidence type="ECO:0000313" key="2">
    <source>
        <dbReference type="Proteomes" id="UP000007437"/>
    </source>
</evidence>
<geneLocation type="plasmid" evidence="1 2">
    <name>pBRH01</name>
</geneLocation>
<protein>
    <submittedName>
        <fullName evidence="1">Uncharacterized protein</fullName>
    </submittedName>
</protein>
<reference evidence="1 2" key="1">
    <citation type="journal article" date="2011" name="J. Bacteriol.">
        <title>Complete genome sequence of Burkholderia rhizoxinica, an endosymbiont of Rhizopus microsporus.</title>
        <authorList>
            <person name="Lackner G."/>
            <person name="Moebius N."/>
            <person name="Partida-Martinez L."/>
            <person name="Hertweck C."/>
        </authorList>
    </citation>
    <scope>NUCLEOTIDE SEQUENCE [LARGE SCALE GENOMIC DNA]</scope>
    <source>
        <strain evidence="2">DSM 19002 / CIP 109453 / HKI 454</strain>
        <plasmid evidence="1 2">pBRH01</plasmid>
    </source>
</reference>
<dbReference type="HOGENOM" id="CLU_3267037_0_0_4"/>
<accession>E5AVS6</accession>
<dbReference type="EMBL" id="FR687360">
    <property type="protein sequence ID" value="CBW77200.1"/>
    <property type="molecule type" value="Genomic_DNA"/>
</dbReference>
<organism evidence="1 2">
    <name type="scientific">Mycetohabitans rhizoxinica (strain DSM 19002 / CIP 109453 / HKI 454)</name>
    <name type="common">Paraburkholderia rhizoxinica</name>
    <dbReference type="NCBI Taxonomy" id="882378"/>
    <lineage>
        <taxon>Bacteria</taxon>
        <taxon>Pseudomonadati</taxon>
        <taxon>Pseudomonadota</taxon>
        <taxon>Betaproteobacteria</taxon>
        <taxon>Burkholderiales</taxon>
        <taxon>Burkholderiaceae</taxon>
        <taxon>Mycetohabitans</taxon>
    </lineage>
</organism>
<sequence length="41" mass="4712">MSARIALFMYAAKSPYRDKPHFDGQNVLQNGRTLPYQVRNG</sequence>
<gene>
    <name evidence="1" type="ordered locus">RBRH_03476</name>
</gene>
<proteinExistence type="predicted"/>
<dbReference type="KEGG" id="brh:RBRH_03476"/>
<name>E5AVS6_MYCRK</name>
<evidence type="ECO:0000313" key="1">
    <source>
        <dbReference type="EMBL" id="CBW77200.1"/>
    </source>
</evidence>
<dbReference type="AlphaFoldDB" id="E5AVS6"/>
<dbReference type="Proteomes" id="UP000007437">
    <property type="component" value="Plasmid pBRH01"/>
</dbReference>
<keyword evidence="1" id="KW-0614">Plasmid</keyword>